<protein>
    <submittedName>
        <fullName evidence="2">Prevent-host-death family protein</fullName>
    </submittedName>
</protein>
<dbReference type="AlphaFoldDB" id="A0A1H2RBG8"/>
<evidence type="ECO:0000313" key="2">
    <source>
        <dbReference type="EMBL" id="SDW16548.1"/>
    </source>
</evidence>
<proteinExistence type="inferred from homology"/>
<dbReference type="NCBIfam" id="TIGR01552">
    <property type="entry name" value="phd_fam"/>
    <property type="match status" value="1"/>
</dbReference>
<dbReference type="OrthoDB" id="517402at2"/>
<dbReference type="RefSeq" id="WP_074733579.1">
    <property type="nucleotide sequence ID" value="NZ_FNNP01000001.1"/>
</dbReference>
<comment type="similarity">
    <text evidence="1">Belongs to the phD/YefM antitoxin family.</text>
</comment>
<dbReference type="Gene3D" id="3.40.1620.10">
    <property type="entry name" value="YefM-like domain"/>
    <property type="match status" value="1"/>
</dbReference>
<organism evidence="2 3">
    <name type="scientific">Ruegeria halocynthiae</name>
    <dbReference type="NCBI Taxonomy" id="985054"/>
    <lineage>
        <taxon>Bacteria</taxon>
        <taxon>Pseudomonadati</taxon>
        <taxon>Pseudomonadota</taxon>
        <taxon>Alphaproteobacteria</taxon>
        <taxon>Rhodobacterales</taxon>
        <taxon>Roseobacteraceae</taxon>
        <taxon>Ruegeria</taxon>
    </lineage>
</organism>
<accession>A0A1H2RBG8</accession>
<reference evidence="3" key="1">
    <citation type="submission" date="2016-10" db="EMBL/GenBank/DDBJ databases">
        <authorList>
            <person name="Varghese N."/>
            <person name="Submissions S."/>
        </authorList>
    </citation>
    <scope>NUCLEOTIDE SEQUENCE [LARGE SCALE GENOMIC DNA]</scope>
    <source>
        <strain evidence="3">DSM 27839</strain>
    </source>
</reference>
<evidence type="ECO:0000313" key="3">
    <source>
        <dbReference type="Proteomes" id="UP000183400"/>
    </source>
</evidence>
<keyword evidence="3" id="KW-1185">Reference proteome</keyword>
<dbReference type="InterPro" id="IPR036165">
    <property type="entry name" value="YefM-like_sf"/>
</dbReference>
<name>A0A1H2RBG8_9RHOB</name>
<dbReference type="EMBL" id="FNNP01000001">
    <property type="protein sequence ID" value="SDW16548.1"/>
    <property type="molecule type" value="Genomic_DNA"/>
</dbReference>
<evidence type="ECO:0000256" key="1">
    <source>
        <dbReference type="ARBA" id="ARBA00009981"/>
    </source>
</evidence>
<dbReference type="Proteomes" id="UP000183400">
    <property type="component" value="Unassembled WGS sequence"/>
</dbReference>
<dbReference type="SUPFAM" id="SSF143120">
    <property type="entry name" value="YefM-like"/>
    <property type="match status" value="1"/>
</dbReference>
<sequence>MRCSISQARDRLGELVTLSQDPRQVIVLTRYGKPLAALVSMAEAERIWDLHNDDQIGRKHPLSGLRGWWSKGQGIPGMEPGPDGTYGTARDAALKVREIQMTRAEERRILKRGGLDPVAGGEIAARPVASVWRRLFMRSAPTRAG</sequence>
<gene>
    <name evidence="2" type="ORF">SAMN05444358_10198</name>
</gene>